<dbReference type="Proteomes" id="UP000789831">
    <property type="component" value="Unassembled WGS sequence"/>
</dbReference>
<evidence type="ECO:0000256" key="1">
    <source>
        <dbReference type="SAM" id="MobiDB-lite"/>
    </source>
</evidence>
<proteinExistence type="predicted"/>
<keyword evidence="4" id="KW-1185">Reference proteome</keyword>
<protein>
    <submittedName>
        <fullName evidence="3">12452_t:CDS:1</fullName>
    </submittedName>
</protein>
<feature type="compositionally biased region" description="Low complexity" evidence="1">
    <location>
        <begin position="17"/>
        <end position="31"/>
    </location>
</feature>
<keyword evidence="2" id="KW-0472">Membrane</keyword>
<feature type="transmembrane region" description="Helical" evidence="2">
    <location>
        <begin position="352"/>
        <end position="369"/>
    </location>
</feature>
<dbReference type="EMBL" id="CAJVPL010001154">
    <property type="protein sequence ID" value="CAG8555864.1"/>
    <property type="molecule type" value="Genomic_DNA"/>
</dbReference>
<feature type="compositionally biased region" description="Basic residues" evidence="1">
    <location>
        <begin position="1"/>
        <end position="12"/>
    </location>
</feature>
<feature type="region of interest" description="Disordered" evidence="1">
    <location>
        <begin position="106"/>
        <end position="143"/>
    </location>
</feature>
<feature type="region of interest" description="Disordered" evidence="1">
    <location>
        <begin position="169"/>
        <end position="192"/>
    </location>
</feature>
<feature type="region of interest" description="Disordered" evidence="1">
    <location>
        <begin position="1"/>
        <end position="93"/>
    </location>
</feature>
<accession>A0A9N9FR58</accession>
<keyword evidence="2" id="KW-1133">Transmembrane helix</keyword>
<feature type="transmembrane region" description="Helical" evidence="2">
    <location>
        <begin position="401"/>
        <end position="429"/>
    </location>
</feature>
<feature type="region of interest" description="Disordered" evidence="1">
    <location>
        <begin position="257"/>
        <end position="293"/>
    </location>
</feature>
<keyword evidence="2" id="KW-0812">Transmembrane</keyword>
<reference evidence="3" key="1">
    <citation type="submission" date="2021-06" db="EMBL/GenBank/DDBJ databases">
        <authorList>
            <person name="Kallberg Y."/>
            <person name="Tangrot J."/>
            <person name="Rosling A."/>
        </authorList>
    </citation>
    <scope>NUCLEOTIDE SEQUENCE</scope>
    <source>
        <strain evidence="3">MT106</strain>
    </source>
</reference>
<organism evidence="3 4">
    <name type="scientific">Ambispora gerdemannii</name>
    <dbReference type="NCBI Taxonomy" id="144530"/>
    <lineage>
        <taxon>Eukaryota</taxon>
        <taxon>Fungi</taxon>
        <taxon>Fungi incertae sedis</taxon>
        <taxon>Mucoromycota</taxon>
        <taxon>Glomeromycotina</taxon>
        <taxon>Glomeromycetes</taxon>
        <taxon>Archaeosporales</taxon>
        <taxon>Ambisporaceae</taxon>
        <taxon>Ambispora</taxon>
    </lineage>
</organism>
<feature type="compositionally biased region" description="Polar residues" evidence="1">
    <location>
        <begin position="267"/>
        <end position="281"/>
    </location>
</feature>
<comment type="caution">
    <text evidence="3">The sequence shown here is derived from an EMBL/GenBank/DDBJ whole genome shotgun (WGS) entry which is preliminary data.</text>
</comment>
<gene>
    <name evidence="3" type="ORF">AGERDE_LOCUS6905</name>
</gene>
<evidence type="ECO:0000256" key="2">
    <source>
        <dbReference type="SAM" id="Phobius"/>
    </source>
</evidence>
<evidence type="ECO:0000313" key="4">
    <source>
        <dbReference type="Proteomes" id="UP000789831"/>
    </source>
</evidence>
<name>A0A9N9FR58_9GLOM</name>
<sequence length="459" mass="50425">MSKNLKLKFFKRKSAEEPSSPTRSSSTVSVLEHPEELHKEHEEATAPHPTTTTEEHEEATVPNPIITTEEHEEHEEATAPHPTAITEQHEEVTVSHPITHTEGHEEAIASHPTSTTEAHKHKKETAHPTTTTEEPEETTVLHPITTTEEYEEATAHPITITEEPIVAQAPSPVEKQVSVPTFPIPPTPTSRDESLEILENVTKEPEVRPLTPAQQKTSVTPGAAKEIPKAISAEQIPSITPGPIREIPEQIEVVDVPPSPIKESTPKETTISSRVSTPQSTSEEHFVTTPLKSTEEITRSTIESITKPEPHPHLAAYLQCPKDSEIPVAKERTVKAAAGPVSSVKDIWNQNWLLRFCTYILAAFSSIPICILGGWIIGTAVFVFGIAGIVMFIAEIISAGIAVIIFWPVICILTFLAFILVTTIAVGYFSYRLIAPLSHSTENVNGKHIKDNEAIKQRE</sequence>
<evidence type="ECO:0000313" key="3">
    <source>
        <dbReference type="EMBL" id="CAG8555864.1"/>
    </source>
</evidence>
<dbReference type="OrthoDB" id="2337700at2759"/>
<feature type="compositionally biased region" description="Basic and acidic residues" evidence="1">
    <location>
        <begin position="32"/>
        <end position="45"/>
    </location>
</feature>
<dbReference type="AlphaFoldDB" id="A0A9N9FR58"/>
<feature type="transmembrane region" description="Helical" evidence="2">
    <location>
        <begin position="375"/>
        <end position="394"/>
    </location>
</feature>
<feature type="compositionally biased region" description="Basic and acidic residues" evidence="1">
    <location>
        <begin position="68"/>
        <end position="78"/>
    </location>
</feature>